<name>A0AAN6MHB3_9PEZI</name>
<evidence type="ECO:0000256" key="1">
    <source>
        <dbReference type="SAM" id="MobiDB-lite"/>
    </source>
</evidence>
<feature type="region of interest" description="Disordered" evidence="1">
    <location>
        <begin position="1"/>
        <end position="109"/>
    </location>
</feature>
<dbReference type="Gene3D" id="3.80.10.10">
    <property type="entry name" value="Ribonuclease Inhibitor"/>
    <property type="match status" value="1"/>
</dbReference>
<reference evidence="3" key="2">
    <citation type="submission" date="2023-05" db="EMBL/GenBank/DDBJ databases">
        <authorList>
            <consortium name="Lawrence Berkeley National Laboratory"/>
            <person name="Steindorff A."/>
            <person name="Hensen N."/>
            <person name="Bonometti L."/>
            <person name="Westerberg I."/>
            <person name="Brannstrom I.O."/>
            <person name="Guillou S."/>
            <person name="Cros-Aarteil S."/>
            <person name="Calhoun S."/>
            <person name="Haridas S."/>
            <person name="Kuo A."/>
            <person name="Mondo S."/>
            <person name="Pangilinan J."/>
            <person name="Riley R."/>
            <person name="Labutti K."/>
            <person name="Andreopoulos B."/>
            <person name="Lipzen A."/>
            <person name="Chen C."/>
            <person name="Yanf M."/>
            <person name="Daum C."/>
            <person name="Ng V."/>
            <person name="Clum A."/>
            <person name="Ohm R."/>
            <person name="Martin F."/>
            <person name="Silar P."/>
            <person name="Natvig D."/>
            <person name="Lalanne C."/>
            <person name="Gautier V."/>
            <person name="Ament-Velasquez S.L."/>
            <person name="Kruys A."/>
            <person name="Hutchinson M.I."/>
            <person name="Powell A.J."/>
            <person name="Barry K."/>
            <person name="Miller A.N."/>
            <person name="Grigoriev I.V."/>
            <person name="Debuchy R."/>
            <person name="Gladieux P."/>
            <person name="Thoren M.H."/>
            <person name="Johannesson H."/>
        </authorList>
    </citation>
    <scope>NUCLEOTIDE SEQUENCE</scope>
    <source>
        <strain evidence="3">CBS 103.79</strain>
    </source>
</reference>
<dbReference type="EMBL" id="MU855631">
    <property type="protein sequence ID" value="KAK3900850.1"/>
    <property type="molecule type" value="Genomic_DNA"/>
</dbReference>
<evidence type="ECO:0000313" key="4">
    <source>
        <dbReference type="Proteomes" id="UP001303889"/>
    </source>
</evidence>
<dbReference type="PANTHER" id="PTHR24112">
    <property type="entry name" value="LEUCINE-RICH REPEAT, ISOFORM F-RELATED"/>
    <property type="match status" value="1"/>
</dbReference>
<feature type="compositionally biased region" description="Polar residues" evidence="1">
    <location>
        <begin position="84"/>
        <end position="94"/>
    </location>
</feature>
<evidence type="ECO:0000313" key="3">
    <source>
        <dbReference type="EMBL" id="KAK3900850.1"/>
    </source>
</evidence>
<keyword evidence="4" id="KW-1185">Reference proteome</keyword>
<feature type="domain" description="LRR-containing protein second PH" evidence="2">
    <location>
        <begin position="300"/>
        <end position="420"/>
    </location>
</feature>
<evidence type="ECO:0000259" key="2">
    <source>
        <dbReference type="Pfam" id="PF25353"/>
    </source>
</evidence>
<protein>
    <recommendedName>
        <fullName evidence="2">LRR-containing protein second PH domain-containing protein</fullName>
    </recommendedName>
</protein>
<comment type="caution">
    <text evidence="3">The sequence shown here is derived from an EMBL/GenBank/DDBJ whole genome shotgun (WGS) entry which is preliminary data.</text>
</comment>
<dbReference type="InterPro" id="IPR051279">
    <property type="entry name" value="PP1-Reg/Actin-Interact_Protein"/>
</dbReference>
<reference evidence="3" key="1">
    <citation type="journal article" date="2023" name="Mol. Phylogenet. Evol.">
        <title>Genome-scale phylogeny and comparative genomics of the fungal order Sordariales.</title>
        <authorList>
            <person name="Hensen N."/>
            <person name="Bonometti L."/>
            <person name="Westerberg I."/>
            <person name="Brannstrom I.O."/>
            <person name="Guillou S."/>
            <person name="Cros-Aarteil S."/>
            <person name="Calhoun S."/>
            <person name="Haridas S."/>
            <person name="Kuo A."/>
            <person name="Mondo S."/>
            <person name="Pangilinan J."/>
            <person name="Riley R."/>
            <person name="LaButti K."/>
            <person name="Andreopoulos B."/>
            <person name="Lipzen A."/>
            <person name="Chen C."/>
            <person name="Yan M."/>
            <person name="Daum C."/>
            <person name="Ng V."/>
            <person name="Clum A."/>
            <person name="Steindorff A."/>
            <person name="Ohm R.A."/>
            <person name="Martin F."/>
            <person name="Silar P."/>
            <person name="Natvig D.O."/>
            <person name="Lalanne C."/>
            <person name="Gautier V."/>
            <person name="Ament-Velasquez S.L."/>
            <person name="Kruys A."/>
            <person name="Hutchinson M.I."/>
            <person name="Powell A.J."/>
            <person name="Barry K."/>
            <person name="Miller A.N."/>
            <person name="Grigoriev I.V."/>
            <person name="Debuchy R."/>
            <person name="Gladieux P."/>
            <person name="Hiltunen Thoren M."/>
            <person name="Johannesson H."/>
        </authorList>
    </citation>
    <scope>NUCLEOTIDE SEQUENCE</scope>
    <source>
        <strain evidence="3">CBS 103.79</strain>
    </source>
</reference>
<dbReference type="InterPro" id="IPR032675">
    <property type="entry name" value="LRR_dom_sf"/>
</dbReference>
<organism evidence="3 4">
    <name type="scientific">Staphylotrichum tortipilum</name>
    <dbReference type="NCBI Taxonomy" id="2831512"/>
    <lineage>
        <taxon>Eukaryota</taxon>
        <taxon>Fungi</taxon>
        <taxon>Dikarya</taxon>
        <taxon>Ascomycota</taxon>
        <taxon>Pezizomycotina</taxon>
        <taxon>Sordariomycetes</taxon>
        <taxon>Sordariomycetidae</taxon>
        <taxon>Sordariales</taxon>
        <taxon>Chaetomiaceae</taxon>
        <taxon>Staphylotrichum</taxon>
    </lineage>
</organism>
<dbReference type="Proteomes" id="UP001303889">
    <property type="component" value="Unassembled WGS sequence"/>
</dbReference>
<dbReference type="AlphaFoldDB" id="A0AAN6MHB3"/>
<feature type="compositionally biased region" description="Polar residues" evidence="1">
    <location>
        <begin position="19"/>
        <end position="40"/>
    </location>
</feature>
<sequence>MASTDPMVKKRPAILASRFSRSNSPDPYSGPSTTVPSPRNSVEGGHRAFSIESLKRRTWRSFSSSSKNQDGSLRPDARKLSKSRPLSTASSQIGPPSRRDSAISDGPDRLSLSTADRLSIASASLVSSASSCSPSIDWKAQRVEGLAPLETESVLLKIKAPYLVVTTNYLVKTKSRADAAALFPELATGGVSPDANGSAPEPMLVIPTEAVVSVFAAESPRPASGIEVWWKNPLAGSSLCRSDVFFANPTDRNEQLHHITRAMRANTQDDDSPGRPSQTVEALLRKTAEAEEPKLDRKPDIFPVVPRGNTRREYMPKIEDATKKPQEGPALYLVVGTYLCHLVEIQQGKGGKPVCRHKTYGMVALESFRGEWILHEERFNITFRDPFKPPVTLELASRDYRAIIRAFGIADRFLKPAWPQLWQSMEIFHVSGLKEPQYLVPKEDFGSFKRTLDAYLAAYRCADLEWVINWRTRYAPEFRLLPPAKGGQYAPLQLLAVLRALRYNDYFNSLSFRDVDLSVLYGLEDSTPRRVNVAYLSRTCVALGPDEIETLRTSPALHQEFHALAFCSETIRQIDLGNCSRSLASRLEKQGGQVSSLQFLTPILSLLRSGITKCNRLIVDNNVLPRADVDDLAETMMSGAIQALDVSNCGLDDTSLRDMIVAPLTEYPGLLQALSISGNPGRLPAHVLPGLLECLLEIRELNLSGSIQAESYVEHSLLPFEVLECMERLEVLDISGYKLDEETFLSLERFLDYRAWRHAQDHPLRFHTLHLNNCHITGALAARLFHAIGPAHALHLSLNSNPLETSLPHLTAAMALPLGPSSLSLEMLDLRHEQSYLSLLTSLTPSQHLTRLSLAGTSPPHSSSRSPLPATLHAFLAENRSITHLNLSSFSSRLSDDDGHLPAAALASALAGLEENTTLTHLRLRNQRYFHAAAGALGNALRTNSTLRSVNCTGVGGLNLTSLSFLVQCLKDGPGGVVEFGVDTEGVWNGIVRELRTGKGSGTAGREKEEGVLRGVLKSLVGELEGVLEGHRAAAAAAGEGVMTPGVQRHRHTRSGSNLAGLFGGSGEDEGWMAFEGGGVGSGGGRFGGGPSRSPAETLDPVSEAETPVEEGLQQEYHLVGEGEIAEAATLLGQVVEEEGDEVFRKMVSDFRRAGFDV</sequence>
<feature type="compositionally biased region" description="Polar residues" evidence="1">
    <location>
        <begin position="60"/>
        <end position="71"/>
    </location>
</feature>
<feature type="compositionally biased region" description="Basic and acidic residues" evidence="1">
    <location>
        <begin position="97"/>
        <end position="108"/>
    </location>
</feature>
<dbReference type="SUPFAM" id="SSF52047">
    <property type="entry name" value="RNI-like"/>
    <property type="match status" value="1"/>
</dbReference>
<feature type="region of interest" description="Disordered" evidence="1">
    <location>
        <begin position="1084"/>
        <end position="1106"/>
    </location>
</feature>
<proteinExistence type="predicted"/>
<gene>
    <name evidence="3" type="ORF">C8A05DRAFT_16886</name>
</gene>
<accession>A0AAN6MHB3</accession>
<dbReference type="InterPro" id="IPR057334">
    <property type="entry name" value="PH_2nd_LRR"/>
</dbReference>
<dbReference type="Pfam" id="PF25353">
    <property type="entry name" value="PH_2nd_LRR"/>
    <property type="match status" value="1"/>
</dbReference>